<dbReference type="InParanoid" id="E9FS12"/>
<evidence type="ECO:0008006" key="5">
    <source>
        <dbReference type="Google" id="ProtNLM"/>
    </source>
</evidence>
<keyword evidence="4" id="KW-1185">Reference proteome</keyword>
<dbReference type="PANTHER" id="PTHR10706:SF130">
    <property type="entry name" value="F-BOX ONLY PROTEIN 31"/>
    <property type="match status" value="1"/>
</dbReference>
<dbReference type="UniPathway" id="UPA00143"/>
<dbReference type="KEGG" id="dpx:DAPPUDRAFT_94065"/>
<dbReference type="GO" id="GO:0016567">
    <property type="term" value="P:protein ubiquitination"/>
    <property type="evidence" value="ECO:0007669"/>
    <property type="project" value="UniProtKB-UniPathway"/>
</dbReference>
<dbReference type="EMBL" id="GL732523">
    <property type="protein sequence ID" value="EFX89950.1"/>
    <property type="molecule type" value="Genomic_DNA"/>
</dbReference>
<gene>
    <name evidence="3" type="ORF">DAPPUDRAFT_94065</name>
</gene>
<evidence type="ECO:0000313" key="4">
    <source>
        <dbReference type="Proteomes" id="UP000000305"/>
    </source>
</evidence>
<dbReference type="eggNOG" id="ENOG502QR2A">
    <property type="taxonomic scope" value="Eukaryota"/>
</dbReference>
<organism evidence="3 4">
    <name type="scientific">Daphnia pulex</name>
    <name type="common">Water flea</name>
    <dbReference type="NCBI Taxonomy" id="6669"/>
    <lineage>
        <taxon>Eukaryota</taxon>
        <taxon>Metazoa</taxon>
        <taxon>Ecdysozoa</taxon>
        <taxon>Arthropoda</taxon>
        <taxon>Crustacea</taxon>
        <taxon>Branchiopoda</taxon>
        <taxon>Diplostraca</taxon>
        <taxon>Cladocera</taxon>
        <taxon>Anomopoda</taxon>
        <taxon>Daphniidae</taxon>
        <taxon>Daphnia</taxon>
    </lineage>
</organism>
<name>E9FS12_DAPPU</name>
<comment type="pathway">
    <text evidence="1">Protein modification; protein ubiquitination.</text>
</comment>
<dbReference type="STRING" id="6669.E9FS12"/>
<protein>
    <recommendedName>
        <fullName evidence="5">F-box domain-containing protein</fullName>
    </recommendedName>
</protein>
<reference evidence="3 4" key="1">
    <citation type="journal article" date="2011" name="Science">
        <title>The ecoresponsive genome of Daphnia pulex.</title>
        <authorList>
            <person name="Colbourne J.K."/>
            <person name="Pfrender M.E."/>
            <person name="Gilbert D."/>
            <person name="Thomas W.K."/>
            <person name="Tucker A."/>
            <person name="Oakley T.H."/>
            <person name="Tokishita S."/>
            <person name="Aerts A."/>
            <person name="Arnold G.J."/>
            <person name="Basu M.K."/>
            <person name="Bauer D.J."/>
            <person name="Caceres C.E."/>
            <person name="Carmel L."/>
            <person name="Casola C."/>
            <person name="Choi J.H."/>
            <person name="Detter J.C."/>
            <person name="Dong Q."/>
            <person name="Dusheyko S."/>
            <person name="Eads B.D."/>
            <person name="Frohlich T."/>
            <person name="Geiler-Samerotte K.A."/>
            <person name="Gerlach D."/>
            <person name="Hatcher P."/>
            <person name="Jogdeo S."/>
            <person name="Krijgsveld J."/>
            <person name="Kriventseva E.V."/>
            <person name="Kultz D."/>
            <person name="Laforsch C."/>
            <person name="Lindquist E."/>
            <person name="Lopez J."/>
            <person name="Manak J.R."/>
            <person name="Muller J."/>
            <person name="Pangilinan J."/>
            <person name="Patwardhan R.P."/>
            <person name="Pitluck S."/>
            <person name="Pritham E.J."/>
            <person name="Rechtsteiner A."/>
            <person name="Rho M."/>
            <person name="Rogozin I.B."/>
            <person name="Sakarya O."/>
            <person name="Salamov A."/>
            <person name="Schaack S."/>
            <person name="Shapiro H."/>
            <person name="Shiga Y."/>
            <person name="Skalitzky C."/>
            <person name="Smith Z."/>
            <person name="Souvorov A."/>
            <person name="Sung W."/>
            <person name="Tang Z."/>
            <person name="Tsuchiya D."/>
            <person name="Tu H."/>
            <person name="Vos H."/>
            <person name="Wang M."/>
            <person name="Wolf Y.I."/>
            <person name="Yamagata H."/>
            <person name="Yamada T."/>
            <person name="Ye Y."/>
            <person name="Shaw J.R."/>
            <person name="Andrews J."/>
            <person name="Crease T.J."/>
            <person name="Tang H."/>
            <person name="Lucas S.M."/>
            <person name="Robertson H.M."/>
            <person name="Bork P."/>
            <person name="Koonin E.V."/>
            <person name="Zdobnov E.M."/>
            <person name="Grigoriev I.V."/>
            <person name="Lynch M."/>
            <person name="Boore J.L."/>
        </authorList>
    </citation>
    <scope>NUCLEOTIDE SEQUENCE [LARGE SCALE GENOMIC DNA]</scope>
</reference>
<evidence type="ECO:0000313" key="3">
    <source>
        <dbReference type="EMBL" id="EFX89950.1"/>
    </source>
</evidence>
<dbReference type="PANTHER" id="PTHR10706">
    <property type="entry name" value="F-BOX FAMILY PROTEIN"/>
    <property type="match status" value="1"/>
</dbReference>
<dbReference type="Pfam" id="PF12014">
    <property type="entry name" value="Cyclin_D1_bind"/>
    <property type="match status" value="1"/>
</dbReference>
<dbReference type="HOGENOM" id="CLU_858577_0_0_1"/>
<dbReference type="Proteomes" id="UP000000305">
    <property type="component" value="Unassembled WGS sequence"/>
</dbReference>
<sequence length="324" mass="37072">MLTLLNMLFVNVTVLEAIISLLTPLDIISLSSTLLHKYGKFLGLWNRHADCYGGLLHIKYLDEKLCAFDLQLPKDPHISNPLRPKIVFSIELDELDTLSITCCINPLKKHQCTLHYGKKALTPSSPQSFYLTRQCANGIENADHQDILDDLENWLDEQSDYLGEHSAYTRTQMIYKYMVLRQTALKTHYSKLVLPQQCDFRVPIKPGLFKGTYSSHGLELIMLTYEEVNKVNAVKISVHFFHIFHSACISLKENRKALKILNQYSQLHQRLNGMSYLHHSLSLFHTIALSVTIKCPIAAKQDSTVLDRLQKKDFESLRSSKVIG</sequence>
<proteinExistence type="predicted"/>
<evidence type="ECO:0000256" key="1">
    <source>
        <dbReference type="ARBA" id="ARBA00004906"/>
    </source>
</evidence>
<dbReference type="AlphaFoldDB" id="E9FS12"/>
<keyword evidence="2" id="KW-0833">Ubl conjugation pathway</keyword>
<evidence type="ECO:0000256" key="2">
    <source>
        <dbReference type="ARBA" id="ARBA00022786"/>
    </source>
</evidence>
<dbReference type="OMA" id="CANGIEN"/>
<accession>E9FS12</accession>
<dbReference type="InterPro" id="IPR045048">
    <property type="entry name" value="FBXO31/39"/>
</dbReference>
<dbReference type="OrthoDB" id="722566at2759"/>